<feature type="compositionally biased region" description="Low complexity" evidence="1">
    <location>
        <begin position="46"/>
        <end position="57"/>
    </location>
</feature>
<proteinExistence type="predicted"/>
<dbReference type="OrthoDB" id="19159at2759"/>
<protein>
    <submittedName>
        <fullName evidence="2">Uncharacterized protein</fullName>
    </submittedName>
</protein>
<gene>
    <name evidence="2" type="ORF">HG535_0G00280</name>
</gene>
<dbReference type="GO" id="GO:0031578">
    <property type="term" value="P:mitotic spindle orientation checkpoint signaling"/>
    <property type="evidence" value="ECO:0007669"/>
    <property type="project" value="TreeGrafter"/>
</dbReference>
<evidence type="ECO:0000256" key="1">
    <source>
        <dbReference type="SAM" id="MobiDB-lite"/>
    </source>
</evidence>
<sequence>MSTRRVNYEELPETSFEDMDTTFTKGFAPKRSAIDRTSPVRRHRNSIIPTPSSTTSSDGTIFSDNKGIYRLNSKTDEEGEEDEEDFLDDFQEFRSRKGDFDDAFQSYFKVQNERSADRKGSTVRNANLKVSDLAADFERKLNLDSSRLRRPQALRQPRSMMNLSTHSRHNNSNGAVRSSNGNSVPSSISTGDLRVKSNGAVRFKKSMPTLSNYNPIIEEEEEEAEDDEEDEEEEEGNEDDITFKRGNIYPTHDYLNHFMEIGEEENEDGFIFDESLIKPQFLSKTFEASPLKLSPSQYDIIRDDALLTPKLHKRHKDWNNRHQLDSFKERSKNNVRRKLTKTNSAASRIRIIKQEIDHNTPIKNGKMYYNPKTMKWEGNEQILDRFRKLESIDKKPLLIKTKSQPIDVASAGDYTNESKFKTEKSNLQPKKSFTNSKIVGKMMFDEDNLRWVSVHGSEGEEDPFAGIADVLPAGQASPNGTLKSRQHVSPFIRSQSQLLPSSQERSNSQGTTRYHSVGLTSNRDAEPNSINSTFQLNSKLLEKFCHEENRWNRKVSGWFIIGDKDPEKITLKERDKAHKHNNYMYEIRNMVISSTRS</sequence>
<dbReference type="GeneID" id="59237926"/>
<keyword evidence="3" id="KW-1185">Reference proteome</keyword>
<accession>A0A7H9B6L3</accession>
<dbReference type="EMBL" id="CP058610">
    <property type="protein sequence ID" value="QLG74143.1"/>
    <property type="molecule type" value="Genomic_DNA"/>
</dbReference>
<dbReference type="Proteomes" id="UP000509704">
    <property type="component" value="Chromosome 7"/>
</dbReference>
<dbReference type="PANTHER" id="PTHR35140:SF1">
    <property type="entry name" value="MITOTIC CHECK POINT PROTEIN BFA1"/>
    <property type="match status" value="1"/>
</dbReference>
<feature type="region of interest" description="Disordered" evidence="1">
    <location>
        <begin position="493"/>
        <end position="528"/>
    </location>
</feature>
<feature type="region of interest" description="Disordered" evidence="1">
    <location>
        <begin position="162"/>
        <end position="191"/>
    </location>
</feature>
<feature type="compositionally biased region" description="Polar residues" evidence="1">
    <location>
        <begin position="162"/>
        <end position="177"/>
    </location>
</feature>
<dbReference type="RefSeq" id="XP_037145868.1">
    <property type="nucleotide sequence ID" value="XM_037289973.1"/>
</dbReference>
<feature type="region of interest" description="Disordered" evidence="1">
    <location>
        <begin position="27"/>
        <end position="64"/>
    </location>
</feature>
<organism evidence="2 3">
    <name type="scientific">Zygotorulaspora mrakii</name>
    <name type="common">Zygosaccharomyces mrakii</name>
    <dbReference type="NCBI Taxonomy" id="42260"/>
    <lineage>
        <taxon>Eukaryota</taxon>
        <taxon>Fungi</taxon>
        <taxon>Dikarya</taxon>
        <taxon>Ascomycota</taxon>
        <taxon>Saccharomycotina</taxon>
        <taxon>Saccharomycetes</taxon>
        <taxon>Saccharomycetales</taxon>
        <taxon>Saccharomycetaceae</taxon>
        <taxon>Zygotorulaspora</taxon>
    </lineage>
</organism>
<dbReference type="PANTHER" id="PTHR35140">
    <property type="entry name" value="MITOTIC CHECK POINT PROTEIN BFA1"/>
    <property type="match status" value="1"/>
</dbReference>
<dbReference type="InterPro" id="IPR034586">
    <property type="entry name" value="Bfa1/Byr4"/>
</dbReference>
<dbReference type="KEGG" id="zmk:HG535_0G00280"/>
<name>A0A7H9B6L3_ZYGMR</name>
<dbReference type="GO" id="GO:0044732">
    <property type="term" value="C:mitotic spindle pole body"/>
    <property type="evidence" value="ECO:0007669"/>
    <property type="project" value="TreeGrafter"/>
</dbReference>
<feature type="compositionally biased region" description="Low complexity" evidence="1">
    <location>
        <begin position="178"/>
        <end position="189"/>
    </location>
</feature>
<dbReference type="GO" id="GO:0005096">
    <property type="term" value="F:GTPase activator activity"/>
    <property type="evidence" value="ECO:0007669"/>
    <property type="project" value="InterPro"/>
</dbReference>
<feature type="region of interest" description="Disordered" evidence="1">
    <location>
        <begin position="213"/>
        <end position="245"/>
    </location>
</feature>
<dbReference type="GO" id="GO:1990334">
    <property type="term" value="C:Bfa1-Bub2 complex"/>
    <property type="evidence" value="ECO:0007669"/>
    <property type="project" value="InterPro"/>
</dbReference>
<dbReference type="AlphaFoldDB" id="A0A7H9B6L3"/>
<reference evidence="2 3" key="1">
    <citation type="submission" date="2020-07" db="EMBL/GenBank/DDBJ databases">
        <title>The yeast mating-type switching endonuclease HO is a domesticated member of an unorthodox homing genetic element family.</title>
        <authorList>
            <person name="Coughlan A.Y."/>
            <person name="Lombardi L."/>
            <person name="Braun-Galleani S."/>
            <person name="Martos A.R."/>
            <person name="Galeote V."/>
            <person name="Bigey F."/>
            <person name="Dequin S."/>
            <person name="Byrne K.P."/>
            <person name="Wolfe K.H."/>
        </authorList>
    </citation>
    <scope>NUCLEOTIDE SEQUENCE [LARGE SCALE GENOMIC DNA]</scope>
    <source>
        <strain evidence="2 3">NRRL Y-6702</strain>
    </source>
</reference>
<evidence type="ECO:0000313" key="2">
    <source>
        <dbReference type="EMBL" id="QLG74143.1"/>
    </source>
</evidence>
<evidence type="ECO:0000313" key="3">
    <source>
        <dbReference type="Proteomes" id="UP000509704"/>
    </source>
</evidence>
<feature type="compositionally biased region" description="Acidic residues" evidence="1">
    <location>
        <begin position="217"/>
        <end position="240"/>
    </location>
</feature>